<evidence type="ECO:0000313" key="1">
    <source>
        <dbReference type="EMBL" id="GAA4480485.1"/>
    </source>
</evidence>
<comment type="caution">
    <text evidence="1">The sequence shown here is derived from an EMBL/GenBank/DDBJ whole genome shotgun (WGS) entry which is preliminary data.</text>
</comment>
<keyword evidence="2" id="KW-1185">Reference proteome</keyword>
<dbReference type="Proteomes" id="UP001501183">
    <property type="component" value="Unassembled WGS sequence"/>
</dbReference>
<reference evidence="2" key="1">
    <citation type="journal article" date="2019" name="Int. J. Syst. Evol. Microbiol.">
        <title>The Global Catalogue of Microorganisms (GCM) 10K type strain sequencing project: providing services to taxonomists for standard genome sequencing and annotation.</title>
        <authorList>
            <consortium name="The Broad Institute Genomics Platform"/>
            <consortium name="The Broad Institute Genome Sequencing Center for Infectious Disease"/>
            <person name="Wu L."/>
            <person name="Ma J."/>
        </authorList>
    </citation>
    <scope>NUCLEOTIDE SEQUENCE [LARGE SCALE GENOMIC DNA]</scope>
    <source>
        <strain evidence="2">JCM 32206</strain>
    </source>
</reference>
<protein>
    <submittedName>
        <fullName evidence="1">Uncharacterized protein</fullName>
    </submittedName>
</protein>
<dbReference type="EMBL" id="BAABFB010000044">
    <property type="protein sequence ID" value="GAA4480485.1"/>
    <property type="molecule type" value="Genomic_DNA"/>
</dbReference>
<gene>
    <name evidence="1" type="ORF">GCM10023094_27100</name>
</gene>
<evidence type="ECO:0000313" key="2">
    <source>
        <dbReference type="Proteomes" id="UP001501183"/>
    </source>
</evidence>
<sequence>MGAQGDGCADCRLAYGDRIGFGERTRSDAECWLCGGPAVVTDASCGRCADAVDNPGRLGAARAG</sequence>
<organism evidence="1 2">
    <name type="scientific">Rhodococcus olei</name>
    <dbReference type="NCBI Taxonomy" id="2161675"/>
    <lineage>
        <taxon>Bacteria</taxon>
        <taxon>Bacillati</taxon>
        <taxon>Actinomycetota</taxon>
        <taxon>Actinomycetes</taxon>
        <taxon>Mycobacteriales</taxon>
        <taxon>Nocardiaceae</taxon>
        <taxon>Rhodococcus</taxon>
    </lineage>
</organism>
<proteinExistence type="predicted"/>
<accession>A0ABP8P4U3</accession>
<name>A0ABP8P4U3_9NOCA</name>